<keyword evidence="7" id="KW-1185">Reference proteome</keyword>
<dbReference type="Pfam" id="PF00132">
    <property type="entry name" value="Hexapep"/>
    <property type="match status" value="1"/>
</dbReference>
<evidence type="ECO:0000256" key="1">
    <source>
        <dbReference type="ARBA" id="ARBA00007274"/>
    </source>
</evidence>
<dbReference type="Proteomes" id="UP000036000">
    <property type="component" value="Chromosome"/>
</dbReference>
<name>A0AAC8UWY2_9LACO</name>
<dbReference type="Gene3D" id="2.160.10.10">
    <property type="entry name" value="Hexapeptide repeat proteins"/>
    <property type="match status" value="1"/>
</dbReference>
<proteinExistence type="inferred from homology"/>
<dbReference type="PANTHER" id="PTHR23416:SF23">
    <property type="entry name" value="ACETYLTRANSFERASE C18B11.09C-RELATED"/>
    <property type="match status" value="1"/>
</dbReference>
<dbReference type="GO" id="GO:0016407">
    <property type="term" value="F:acetyltransferase activity"/>
    <property type="evidence" value="ECO:0007669"/>
    <property type="project" value="InterPro"/>
</dbReference>
<evidence type="ECO:0000259" key="5">
    <source>
        <dbReference type="SMART" id="SM01266"/>
    </source>
</evidence>
<accession>A0AAC8UWY2</accession>
<evidence type="ECO:0000256" key="2">
    <source>
        <dbReference type="ARBA" id="ARBA00022679"/>
    </source>
</evidence>
<keyword evidence="4" id="KW-0012">Acyltransferase</keyword>
<dbReference type="PANTHER" id="PTHR23416">
    <property type="entry name" value="SIALIC ACID SYNTHASE-RELATED"/>
    <property type="match status" value="1"/>
</dbReference>
<gene>
    <name evidence="6" type="ORF">ABN16_08190</name>
</gene>
<dbReference type="InterPro" id="IPR024688">
    <property type="entry name" value="Mac_dom"/>
</dbReference>
<dbReference type="SMART" id="SM01266">
    <property type="entry name" value="Mac"/>
    <property type="match status" value="1"/>
</dbReference>
<evidence type="ECO:0000313" key="7">
    <source>
        <dbReference type="Proteomes" id="UP000036000"/>
    </source>
</evidence>
<dbReference type="CDD" id="cd03357">
    <property type="entry name" value="LbH_MAT_GAT"/>
    <property type="match status" value="1"/>
</dbReference>
<dbReference type="RefSeq" id="WP_048734790.1">
    <property type="nucleotide sequence ID" value="NZ_CP012033.1"/>
</dbReference>
<dbReference type="SUPFAM" id="SSF51161">
    <property type="entry name" value="Trimeric LpxA-like enzymes"/>
    <property type="match status" value="1"/>
</dbReference>
<dbReference type="InterPro" id="IPR001451">
    <property type="entry name" value="Hexapep"/>
</dbReference>
<dbReference type="PROSITE" id="PS00101">
    <property type="entry name" value="HEXAPEP_TRANSFERASES"/>
    <property type="match status" value="1"/>
</dbReference>
<dbReference type="FunFam" id="2.160.10.10:FF:000025">
    <property type="entry name" value="Hexapeptide-repeat containing-acetyltransferase"/>
    <property type="match status" value="1"/>
</dbReference>
<dbReference type="GO" id="GO:0008374">
    <property type="term" value="F:O-acyltransferase activity"/>
    <property type="evidence" value="ECO:0007669"/>
    <property type="project" value="TreeGrafter"/>
</dbReference>
<evidence type="ECO:0000256" key="3">
    <source>
        <dbReference type="ARBA" id="ARBA00022737"/>
    </source>
</evidence>
<dbReference type="KEGG" id="lko:ABN16_08190"/>
<dbReference type="Pfam" id="PF12464">
    <property type="entry name" value="Mac"/>
    <property type="match status" value="1"/>
</dbReference>
<protein>
    <submittedName>
        <fullName evidence="6">Acetyltransferase</fullName>
    </submittedName>
</protein>
<sequence length="205" mass="22467">MLEEEKKMLAGKLYDPTIPELEARRVTAHALCQELGQTPETSPRRQAIQAELFPDKPQGLFVQGPAFVDYGTHTHFGKDVYLNANLTILDTCDVVIGDNCMIGPNASFVTPMHPLLSRERNLKTRPDGSQYDQEYGKPLTVEANCWLASNVTVTGGVTIGHDSVIGAGSVVTRDIPANSLAVGNPCRVIRTITEEDSVKLKKELY</sequence>
<dbReference type="InterPro" id="IPR011004">
    <property type="entry name" value="Trimer_LpxA-like_sf"/>
</dbReference>
<feature type="domain" description="Maltose/galactoside acetyltransferase" evidence="5">
    <location>
        <begin position="5"/>
        <end position="58"/>
    </location>
</feature>
<reference evidence="6 7" key="1">
    <citation type="submission" date="2015-07" db="EMBL/GenBank/DDBJ databases">
        <title>Lactobacillus korensis/26-25/ whole genome sequencing.</title>
        <authorList>
            <person name="Kim M.K."/>
            <person name="Im W.-T."/>
            <person name="Srinivasan S."/>
            <person name="Lee J.-J."/>
        </authorList>
    </citation>
    <scope>NUCLEOTIDE SEQUENCE [LARGE SCALE GENOMIC DNA]</scope>
    <source>
        <strain evidence="6 7">26-25</strain>
    </source>
</reference>
<dbReference type="AlphaFoldDB" id="A0AAC8UWY2"/>
<dbReference type="EMBL" id="CP012033">
    <property type="protein sequence ID" value="AKP64984.1"/>
    <property type="molecule type" value="Genomic_DNA"/>
</dbReference>
<organism evidence="6 7">
    <name type="scientific">Levilactobacillus koreensis</name>
    <dbReference type="NCBI Taxonomy" id="637971"/>
    <lineage>
        <taxon>Bacteria</taxon>
        <taxon>Bacillati</taxon>
        <taxon>Bacillota</taxon>
        <taxon>Bacilli</taxon>
        <taxon>Lactobacillales</taxon>
        <taxon>Lactobacillaceae</taxon>
        <taxon>Levilactobacillus</taxon>
    </lineage>
</organism>
<keyword evidence="3" id="KW-0677">Repeat</keyword>
<dbReference type="InterPro" id="IPR018357">
    <property type="entry name" value="Hexapep_transf_CS"/>
</dbReference>
<comment type="similarity">
    <text evidence="1">Belongs to the transferase hexapeptide repeat family.</text>
</comment>
<keyword evidence="2" id="KW-0808">Transferase</keyword>
<evidence type="ECO:0000256" key="4">
    <source>
        <dbReference type="ARBA" id="ARBA00023315"/>
    </source>
</evidence>
<evidence type="ECO:0000313" key="6">
    <source>
        <dbReference type="EMBL" id="AKP64984.1"/>
    </source>
</evidence>
<dbReference type="InterPro" id="IPR051159">
    <property type="entry name" value="Hexapeptide_acetyltransf"/>
</dbReference>
<dbReference type="Pfam" id="PF14602">
    <property type="entry name" value="Hexapep_2"/>
    <property type="match status" value="1"/>
</dbReference>